<protein>
    <submittedName>
        <fullName evidence="5">Class I SAM-dependent methyltransferase</fullName>
        <ecNumber evidence="5">2.1.1.222</ecNumber>
        <ecNumber evidence="5">2.1.1.64</ecNumber>
    </submittedName>
</protein>
<dbReference type="GO" id="GO:0061542">
    <property type="term" value="F:3-demethylubiquinol 3-O-methyltransferase activity"/>
    <property type="evidence" value="ECO:0007669"/>
    <property type="project" value="UniProtKB-EC"/>
</dbReference>
<dbReference type="PANTHER" id="PTHR43464">
    <property type="entry name" value="METHYLTRANSFERASE"/>
    <property type="match status" value="1"/>
</dbReference>
<evidence type="ECO:0000259" key="4">
    <source>
        <dbReference type="Pfam" id="PF13649"/>
    </source>
</evidence>
<proteinExistence type="predicted"/>
<keyword evidence="3" id="KW-0949">S-adenosyl-L-methionine</keyword>
<reference evidence="5 6" key="1">
    <citation type="submission" date="2024-09" db="EMBL/GenBank/DDBJ databases">
        <authorList>
            <person name="Sun Q."/>
            <person name="Mori K."/>
        </authorList>
    </citation>
    <scope>NUCLEOTIDE SEQUENCE [LARGE SCALE GENOMIC DNA]</scope>
    <source>
        <strain evidence="5 6">TISTR 2452</strain>
    </source>
</reference>
<accession>A0ABV5KZA9</accession>
<feature type="domain" description="Methyltransferase" evidence="4">
    <location>
        <begin position="53"/>
        <end position="154"/>
    </location>
</feature>
<comment type="caution">
    <text evidence="5">The sequence shown here is derived from an EMBL/GenBank/DDBJ whole genome shotgun (WGS) entry which is preliminary data.</text>
</comment>
<evidence type="ECO:0000313" key="6">
    <source>
        <dbReference type="Proteomes" id="UP001589747"/>
    </source>
</evidence>
<dbReference type="EC" id="2.1.1.222" evidence="5"/>
<evidence type="ECO:0000313" key="5">
    <source>
        <dbReference type="EMBL" id="MFB9329906.1"/>
    </source>
</evidence>
<dbReference type="SUPFAM" id="SSF53335">
    <property type="entry name" value="S-adenosyl-L-methionine-dependent methyltransferases"/>
    <property type="match status" value="1"/>
</dbReference>
<keyword evidence="2 5" id="KW-0808">Transferase</keyword>
<dbReference type="EC" id="2.1.1.64" evidence="5"/>
<gene>
    <name evidence="5" type="ORF">ACFFSY_28530</name>
</gene>
<dbReference type="PANTHER" id="PTHR43464:SF19">
    <property type="entry name" value="UBIQUINONE BIOSYNTHESIS O-METHYLTRANSFERASE, MITOCHONDRIAL"/>
    <property type="match status" value="1"/>
</dbReference>
<organism evidence="5 6">
    <name type="scientific">Paenibacillus aurantiacus</name>
    <dbReference type="NCBI Taxonomy" id="1936118"/>
    <lineage>
        <taxon>Bacteria</taxon>
        <taxon>Bacillati</taxon>
        <taxon>Bacillota</taxon>
        <taxon>Bacilli</taxon>
        <taxon>Bacillales</taxon>
        <taxon>Paenibacillaceae</taxon>
        <taxon>Paenibacillus</taxon>
    </lineage>
</organism>
<dbReference type="GO" id="GO:0032259">
    <property type="term" value="P:methylation"/>
    <property type="evidence" value="ECO:0007669"/>
    <property type="project" value="UniProtKB-KW"/>
</dbReference>
<dbReference type="EMBL" id="JBHMDO010000047">
    <property type="protein sequence ID" value="MFB9329906.1"/>
    <property type="molecule type" value="Genomic_DNA"/>
</dbReference>
<evidence type="ECO:0000256" key="1">
    <source>
        <dbReference type="ARBA" id="ARBA00022603"/>
    </source>
</evidence>
<dbReference type="CDD" id="cd02440">
    <property type="entry name" value="AdoMet_MTases"/>
    <property type="match status" value="1"/>
</dbReference>
<keyword evidence="1 5" id="KW-0489">Methyltransferase</keyword>
<name>A0ABV5KZA9_9BACL</name>
<dbReference type="Gene3D" id="3.40.50.150">
    <property type="entry name" value="Vaccinia Virus protein VP39"/>
    <property type="match status" value="1"/>
</dbReference>
<evidence type="ECO:0000256" key="2">
    <source>
        <dbReference type="ARBA" id="ARBA00022679"/>
    </source>
</evidence>
<dbReference type="RefSeq" id="WP_377500599.1">
    <property type="nucleotide sequence ID" value="NZ_JBHMDO010000047.1"/>
</dbReference>
<sequence length="234" mass="25970">MERIARIREAEKLYHDELFQEFRLFEAGTWMSKPVGMVMELLDELPERDNIQVLDLGCGPGRHSIPIARRISGSGGLVTGVDLLESAIAKQEEYSREFGVERCILGVRCEIEAFRIEAEAYDYIIAISSLEHLPSEEALASKLAEMAAGTKQGGVNCLFVNTSITETVMDTGELVTPMFELNMTKARLHDMLAGPYAGWQVLTDVSKPLTFPIDRGGRQVELASDCVTFAVRKP</sequence>
<dbReference type="Proteomes" id="UP001589747">
    <property type="component" value="Unassembled WGS sequence"/>
</dbReference>
<dbReference type="GO" id="GO:0102208">
    <property type="term" value="F:2-polyprenyl-6-hydroxyphenol methylase activity"/>
    <property type="evidence" value="ECO:0007669"/>
    <property type="project" value="UniProtKB-EC"/>
</dbReference>
<dbReference type="InterPro" id="IPR041698">
    <property type="entry name" value="Methyltransf_25"/>
</dbReference>
<keyword evidence="6" id="KW-1185">Reference proteome</keyword>
<dbReference type="Pfam" id="PF13649">
    <property type="entry name" value="Methyltransf_25"/>
    <property type="match status" value="1"/>
</dbReference>
<dbReference type="InterPro" id="IPR029063">
    <property type="entry name" value="SAM-dependent_MTases_sf"/>
</dbReference>
<evidence type="ECO:0000256" key="3">
    <source>
        <dbReference type="ARBA" id="ARBA00022691"/>
    </source>
</evidence>